<feature type="compositionally biased region" description="Polar residues" evidence="1">
    <location>
        <begin position="1520"/>
        <end position="1539"/>
    </location>
</feature>
<feature type="region of interest" description="Disordered" evidence="1">
    <location>
        <begin position="1905"/>
        <end position="1926"/>
    </location>
</feature>
<feature type="domain" description="Cyclic nucleotide-binding" evidence="2">
    <location>
        <begin position="733"/>
        <end position="795"/>
    </location>
</feature>
<feature type="compositionally biased region" description="Polar residues" evidence="1">
    <location>
        <begin position="1190"/>
        <end position="1204"/>
    </location>
</feature>
<dbReference type="InterPro" id="IPR013783">
    <property type="entry name" value="Ig-like_fold"/>
</dbReference>
<dbReference type="Pfam" id="PF17963">
    <property type="entry name" value="Big_9"/>
    <property type="match status" value="10"/>
</dbReference>
<dbReference type="Gene3D" id="2.60.40.10">
    <property type="entry name" value="Immunoglobulins"/>
    <property type="match status" value="1"/>
</dbReference>
<gene>
    <name evidence="3" type="ORF">GWR21_30045</name>
</gene>
<evidence type="ECO:0000313" key="4">
    <source>
        <dbReference type="Proteomes" id="UP000476411"/>
    </source>
</evidence>
<feature type="compositionally biased region" description="Low complexity" evidence="1">
    <location>
        <begin position="1155"/>
        <end position="1172"/>
    </location>
</feature>
<dbReference type="EMBL" id="CP048113">
    <property type="protein sequence ID" value="QHS63670.1"/>
    <property type="molecule type" value="Genomic_DNA"/>
</dbReference>
<dbReference type="KEGG" id="chih:GWR21_30045"/>
<feature type="compositionally biased region" description="Polar residues" evidence="1">
    <location>
        <begin position="1813"/>
        <end position="1825"/>
    </location>
</feature>
<reference evidence="3 4" key="1">
    <citation type="submission" date="2020-01" db="EMBL/GenBank/DDBJ databases">
        <title>Complete genome sequence of Chitinophaga sp. H33E-04 isolated from quinoa roots.</title>
        <authorList>
            <person name="Weon H.-Y."/>
            <person name="Lee S.A."/>
        </authorList>
    </citation>
    <scope>NUCLEOTIDE SEQUENCE [LARGE SCALE GENOMIC DNA]</scope>
    <source>
        <strain evidence="3 4">H33E-04</strain>
    </source>
</reference>
<dbReference type="InterPro" id="IPR000595">
    <property type="entry name" value="cNMP-bd_dom"/>
</dbReference>
<dbReference type="NCBIfam" id="NF012211">
    <property type="entry name" value="tand_rpt_95"/>
    <property type="match status" value="11"/>
</dbReference>
<feature type="region of interest" description="Disordered" evidence="1">
    <location>
        <begin position="1519"/>
        <end position="1539"/>
    </location>
</feature>
<keyword evidence="4" id="KW-1185">Reference proteome</keyword>
<accession>A0A6B9ZMH9</accession>
<dbReference type="Gene3D" id="2.60.40.2810">
    <property type="match status" value="1"/>
</dbReference>
<name>A0A6B9ZMH9_9BACT</name>
<feature type="region of interest" description="Disordered" evidence="1">
    <location>
        <begin position="1240"/>
        <end position="1262"/>
    </location>
</feature>
<dbReference type="Proteomes" id="UP000476411">
    <property type="component" value="Chromosome"/>
</dbReference>
<protein>
    <submittedName>
        <fullName evidence="3">Tandem-95 repeat protein</fullName>
    </submittedName>
</protein>
<proteinExistence type="predicted"/>
<dbReference type="PROSITE" id="PS50042">
    <property type="entry name" value="CNMP_BINDING_3"/>
    <property type="match status" value="1"/>
</dbReference>
<dbReference type="Pfam" id="PF17803">
    <property type="entry name" value="Cadherin_4"/>
    <property type="match status" value="1"/>
</dbReference>
<feature type="region of interest" description="Disordered" evidence="1">
    <location>
        <begin position="1150"/>
        <end position="1204"/>
    </location>
</feature>
<evidence type="ECO:0000313" key="3">
    <source>
        <dbReference type="EMBL" id="QHS63670.1"/>
    </source>
</evidence>
<dbReference type="InterPro" id="IPR026341">
    <property type="entry name" value="T9SS_type_B"/>
</dbReference>
<evidence type="ECO:0000259" key="2">
    <source>
        <dbReference type="PROSITE" id="PS50042"/>
    </source>
</evidence>
<feature type="region of interest" description="Disordered" evidence="1">
    <location>
        <begin position="1615"/>
        <end position="1637"/>
    </location>
</feature>
<dbReference type="RefSeq" id="WP_162335386.1">
    <property type="nucleotide sequence ID" value="NZ_CP048113.1"/>
</dbReference>
<dbReference type="Pfam" id="PF13585">
    <property type="entry name" value="CHU_C"/>
    <property type="match status" value="1"/>
</dbReference>
<dbReference type="InterPro" id="IPR040853">
    <property type="entry name" value="RapA2_cadherin-like"/>
</dbReference>
<dbReference type="Gene3D" id="2.60.40.3440">
    <property type="match status" value="9"/>
</dbReference>
<sequence length="2179" mass="224386">MNSFFSRALSGICLMLFPILVYGQLPYSPCSPTGGKKADVLGVETKYRAPGGAAPTFTIPAGTKSIVVYVASETGISTAPANNIDTLRGDEDFITINAIIDIPTNTSSGFLNYAKNTNTNGSGTNVYGWKKAPLGALIPNASKIGDALPDLNNVRFSITGNTLTIAENATGIHSSFHVEYLSPTTNSLNPLPTVIRSLLHGAAAANTDLVVPIPAGTQLISISAKGSNTSNADLNSVNGTEEGYSNLHFLVDVDKARIDGFATLANGGSEDRRSTYVISNKPIAATGTLLTSGVITGDYTAKNTDPGAVGVYDMELYVSGGDLVIKRNASYARDFDDSYVLEFYTRTGQGMSAEFIDSDIRNIVSGSYPAAGETRTFKIPSGTNFIYFNQTANAINFNFESNENPLASYAYIDLQKETATGYYYQQVGSSSGTGRREDNFAFRDVPLDSTSTKAHANTVGFKAGYPYDLTFKLSADKSELIVTNKTGLANQTYQFLLSADFYGARPDVAFNPANITFTKGANCNMVKAHVQICNPGSGNNNGGMPIAFYEGDPTTDATAKLLFVGTIPTQIKMGNCADFTFDLDLSGRSNLNIGISMILNDNGSFVPGGAGSAVGTPFALSSLATQHQFYTECYYDNNLFSTVLNVNNCPVLDPDPNHSSGAAGNYSYLTTYNAGGPGVKITDTDLTIIDPDGGTIASATIVLSNHPDGALEGLHINGTLPAGIIATGDSTGTIVLTGAASQADYIAAIGLIEYYNRNLTPDQTDRTILTTLNDGTENGPVATTTVQILTEPRVAVFGNDTKIQDNSTTTNTADGTDFGVVAIGSAATEHRFVVSNVGTGALNVISSPAVDIAGDPGFTITAQPGTNTLNGHDSAAFKISFDPAAHTAGTYTATITILSDDADTDAASYTYTVSVVVHNLPTVSNSTVNVDEDNTLSFAATDFTSNYSDIDAAALTTVKINTLPANGTFELNGVAILAGQEVTAADLANITFIPAANWNGTTSFEWVAADDHAYAATAATMTIVVAPVNDAPVATVPAGISVTEGTPANITGVSFADVDAANNTVTVTISVPEGSLAATTGAGVTVGGTAGALTLSGTVADINAFIAAGNVAYATILNPSATVTATVNINDNGNTGSGGALQDTKTFPLNITKVNTPPTGTGDTKTTPRNTPVNGAVTGNDVDGDPLTYTKATDPSNGSVTVNPDGTYTYTPAAGYVGNDSFTVDIADGQGGSTTVTVSITVTPPPNNPPTGAGDTKTTVRNTPVNGAVTGSDVDGDALTFNKATDPANGSVVVNNDGTYTYTPATGYTGPDTFTVTISDGKGGTTNVTVNITVTAPLNNPPTGTGDTKTTVRNTLVSGAVTGNDVDGDALTFTKATDPANGSVVVNNDGTYTYTPATGYTGPDTFTVTISDGKGGTTNVTVNITVTAPLNNPPTGTGDTKTTVRNTPVNGAVTGSDVDGDALTFTKATDPANGSVVVNNDGTYTYTPATGYTGPDTFTVTISDGKGGTTNVTVNITVTAPLNNPPTGTGDSKTTTRDTPVNGVVTGSDADGDVLTFVKATDPVHGSVTVNTDGTYIYTPAAGYTGTDNFTITISDGKGGTTNVTVNITVTPVVTPPVNNPPTGTGDTKITNQDTPVNGVVTGTDVDGDALTFTKATDPAHGSVIVHADGTYTYTPATGYVGNDSFTITISDGKGGTTTVTVNVIVTAPANNPPTGTGDTKITNQDTPVNGVVTGTDVDGDALTFTKATDPAHGSVIVHADGTYTYTPATGYVGNDGFTVTIADGKGGSTTVTVNITVTPVVTPPVNNPPTGTGDSQTTNQDTPVNGTVTGTDVDGDALTFTKATDPTNGTVIVNANGTYTYTPATGYIGNDSFTINIADGKGGSTTVTVNIAVTLVVTPPVNNPPTGFGDSKSTPEGTAVSGKVTGTDVDGDALTFMKATEPAHGTAVVNPDGTYTYTPATGYTGLDNFNITISDGKGGTATVTVNINVMPVIQDPVAVNDRAETKANTPVTVNVLDNDDARNATLDVTTVTIVGGPAHGTVKVNEDGTITYTPDPGYTGEETFTYQVKNTNGQASNVATVAITITATSINVPNLFTPNGDGKNDFFEIRGLNQYAENELIIVNRWGNEVYRTRGYQNTWKGDGLNEGTYYYVLRIRRNSTTEWEVMKGYVTLIRAFK</sequence>
<evidence type="ECO:0000256" key="1">
    <source>
        <dbReference type="SAM" id="MobiDB-lite"/>
    </source>
</evidence>
<dbReference type="NCBIfam" id="TIGR04131">
    <property type="entry name" value="Bac_Flav_CTERM"/>
    <property type="match status" value="1"/>
</dbReference>
<organism evidence="3 4">
    <name type="scientific">Chitinophaga agri</name>
    <dbReference type="NCBI Taxonomy" id="2703787"/>
    <lineage>
        <taxon>Bacteria</taxon>
        <taxon>Pseudomonadati</taxon>
        <taxon>Bacteroidota</taxon>
        <taxon>Chitinophagia</taxon>
        <taxon>Chitinophagales</taxon>
        <taxon>Chitinophagaceae</taxon>
        <taxon>Chitinophaga</taxon>
    </lineage>
</organism>
<feature type="region of interest" description="Disordered" evidence="1">
    <location>
        <begin position="1803"/>
        <end position="1825"/>
    </location>
</feature>